<gene>
    <name evidence="1" type="ORF">M0M57_15670</name>
</gene>
<protein>
    <submittedName>
        <fullName evidence="1">Uncharacterized protein</fullName>
    </submittedName>
</protein>
<accession>A0ABY4KI06</accession>
<dbReference type="RefSeq" id="WP_248434041.1">
    <property type="nucleotide sequence ID" value="NZ_CP096205.1"/>
</dbReference>
<dbReference type="EMBL" id="CP096205">
    <property type="protein sequence ID" value="UPQ79045.1"/>
    <property type="molecule type" value="Genomic_DNA"/>
</dbReference>
<evidence type="ECO:0000313" key="2">
    <source>
        <dbReference type="Proteomes" id="UP000830583"/>
    </source>
</evidence>
<keyword evidence="2" id="KW-1185">Reference proteome</keyword>
<dbReference type="Proteomes" id="UP000830583">
    <property type="component" value="Chromosome"/>
</dbReference>
<evidence type="ECO:0000313" key="1">
    <source>
        <dbReference type="EMBL" id="UPQ79045.1"/>
    </source>
</evidence>
<organism evidence="1 2">
    <name type="scientific">Flavobacterium azooxidireducens</name>
    <dbReference type="NCBI Taxonomy" id="1871076"/>
    <lineage>
        <taxon>Bacteria</taxon>
        <taxon>Pseudomonadati</taxon>
        <taxon>Bacteroidota</taxon>
        <taxon>Flavobacteriia</taxon>
        <taxon>Flavobacteriales</taxon>
        <taxon>Flavobacteriaceae</taxon>
        <taxon>Flavobacterium</taxon>
    </lineage>
</organism>
<sequence>MKFTNYFLATRERNDRKDIKLEWIVFVFENPIFETIQSDGRIKRWAYIEDVEKYLRIIILEDKETVHNAFFDRSFKN</sequence>
<name>A0ABY4KI06_9FLAO</name>
<reference evidence="1" key="1">
    <citation type="submission" date="2022-04" db="EMBL/GenBank/DDBJ databases">
        <title>Consumption of N2O by Flavobacterium azooxidireducens sp. nov. isolated from Decomposing Leaf Litter of Phragmites australis (Cav.).</title>
        <authorList>
            <person name="Behrendt U."/>
            <person name="Spanner T."/>
            <person name="Augustin J."/>
            <person name="Horn M.A."/>
            <person name="Kolb S."/>
            <person name="Ulrich A."/>
        </authorList>
    </citation>
    <scope>NUCLEOTIDE SEQUENCE</scope>
    <source>
        <strain evidence="1">IGB 4-14</strain>
    </source>
</reference>
<proteinExistence type="predicted"/>